<feature type="transmembrane region" description="Helical" evidence="10">
    <location>
        <begin position="275"/>
        <end position="295"/>
    </location>
</feature>
<evidence type="ECO:0000259" key="11">
    <source>
        <dbReference type="Pfam" id="PF00999"/>
    </source>
</evidence>
<dbReference type="Gene3D" id="1.20.1530.20">
    <property type="match status" value="1"/>
</dbReference>
<feature type="transmembrane region" description="Helical" evidence="10">
    <location>
        <begin position="205"/>
        <end position="225"/>
    </location>
</feature>
<dbReference type="GO" id="GO:0012505">
    <property type="term" value="C:endomembrane system"/>
    <property type="evidence" value="ECO:0007669"/>
    <property type="project" value="TreeGrafter"/>
</dbReference>
<sequence length="783" mass="86408">MNEASPPPYLSYPNGTIAVCFFLPPKINSAGIWLNPANPSELLGFSLPLLETQLLLIFSVTHLVYATLKPVGVTFFASQMFAGVILGPAMLGRIKAFEDTLFKPGSGMEVVETVSAFGFSIFLFLMAVKMDVREVFTSTRRAKVIGIVSLFSPIVVGLIAYQSQSDKLSIMERTIGTTIESLTAFSVVAWLLDDLKIGNSELGRLALSSSTVSNLCSLFIINIAGLSQHLHESIPLFVKYVGITALFVTLLFVTVRPLMYWIIRETPEGRPIKGAHIVLILAIASGCSVFTNWFNQSPLLGAFLVGLAVPDGPPLGSALVDKFDCFARGVFLVAYVTTTTMKVNPKNVFSDPEKVKFSIIFVFSTFLAKFISCFIASFWGMMPFRDASAFSLIMSSKGVVELQYFAGYRGVKILSESTFSVLVLNILVNATIIPVIVKYLYDPVSKRYAGYQKRNLMHLKPDAELRVLACVHGSESVHALIDVLDLTCPTKESPNVIYVLHLIELVGRDSPVFIAHQKHDNKLVSSHENILAFNQYEERNGGLVTVNAFTAISLPKLMHEDICTMALDNQTSLLLLPFHKKWSIDGTMVEDENSMIRNLNFSVLHRAPCSIGILVDCGLRSWRQKSMKPSACYSIGMVFLGGKDDREALTLAKRMAYDPRVKLTMIHLISDQEAVMDLDWEKMLDAEMLKEFKQNGVGGGCNVTYTEEISNNGTQTANVVRSITEDYDLIIVGRRCGVDSVQTTGLSEWSEYPELGVIGDLLTSMVLDSRVSVLVVQQQLYVA</sequence>
<feature type="transmembrane region" description="Helical" evidence="10">
    <location>
        <begin position="144"/>
        <end position="163"/>
    </location>
</feature>
<feature type="transmembrane region" description="Helical" evidence="10">
    <location>
        <begin position="237"/>
        <end position="263"/>
    </location>
</feature>
<protein>
    <submittedName>
        <fullName evidence="14">ARABIDOPSIS THALIANA CATION/H+ EXCHANGER 3, cation/H+ exchanger 3</fullName>
    </submittedName>
</protein>
<feature type="transmembrane region" description="Helical" evidence="10">
    <location>
        <begin position="419"/>
        <end position="441"/>
    </location>
</feature>
<evidence type="ECO:0000256" key="7">
    <source>
        <dbReference type="ARBA" id="ARBA00023065"/>
    </source>
</evidence>
<comment type="caution">
    <text evidence="14">The sequence shown here is derived from an EMBL/GenBank/DDBJ whole genome shotgun (WGS) entry which is preliminary data.</text>
</comment>
<dbReference type="InterPro" id="IPR057291">
    <property type="entry name" value="CHX17_2nd"/>
</dbReference>
<dbReference type="InterPro" id="IPR006153">
    <property type="entry name" value="Cation/H_exchanger_TM"/>
</dbReference>
<keyword evidence="8 10" id="KW-0472">Membrane</keyword>
<keyword evidence="6 10" id="KW-1133">Transmembrane helix</keyword>
<dbReference type="Pfam" id="PF23259">
    <property type="entry name" value="CHX17_C"/>
    <property type="match status" value="1"/>
</dbReference>
<reference evidence="14" key="1">
    <citation type="submission" date="2023-05" db="EMBL/GenBank/DDBJ databases">
        <title>Genome and transcriptome analyses reveal genes involved in the formation of fine ridges on petal epidermal cells in Hibiscus trionum.</title>
        <authorList>
            <person name="Koshimizu S."/>
            <person name="Masuda S."/>
            <person name="Ishii T."/>
            <person name="Shirasu K."/>
            <person name="Hoshino A."/>
            <person name="Arita M."/>
        </authorList>
    </citation>
    <scope>NUCLEOTIDE SEQUENCE</scope>
    <source>
        <strain evidence="14">Hamamatsu line</strain>
    </source>
</reference>
<organism evidence="14 15">
    <name type="scientific">Hibiscus trionum</name>
    <name type="common">Flower of an hour</name>
    <dbReference type="NCBI Taxonomy" id="183268"/>
    <lineage>
        <taxon>Eukaryota</taxon>
        <taxon>Viridiplantae</taxon>
        <taxon>Streptophyta</taxon>
        <taxon>Embryophyta</taxon>
        <taxon>Tracheophyta</taxon>
        <taxon>Spermatophyta</taxon>
        <taxon>Magnoliopsida</taxon>
        <taxon>eudicotyledons</taxon>
        <taxon>Gunneridae</taxon>
        <taxon>Pentapetalae</taxon>
        <taxon>rosids</taxon>
        <taxon>malvids</taxon>
        <taxon>Malvales</taxon>
        <taxon>Malvaceae</taxon>
        <taxon>Malvoideae</taxon>
        <taxon>Hibiscus</taxon>
    </lineage>
</organism>
<keyword evidence="15" id="KW-1185">Reference proteome</keyword>
<keyword evidence="5" id="KW-0630">Potassium</keyword>
<evidence type="ECO:0000256" key="10">
    <source>
        <dbReference type="SAM" id="Phobius"/>
    </source>
</evidence>
<evidence type="ECO:0000259" key="13">
    <source>
        <dbReference type="Pfam" id="PF23259"/>
    </source>
</evidence>
<dbReference type="PANTHER" id="PTHR32468:SF17">
    <property type="entry name" value="CATION_H(+) ANTIPORTER 4"/>
    <property type="match status" value="1"/>
</dbReference>
<dbReference type="Proteomes" id="UP001165190">
    <property type="component" value="Unassembled WGS sequence"/>
</dbReference>
<feature type="transmembrane region" description="Helical" evidence="10">
    <location>
        <begin position="73"/>
        <end position="94"/>
    </location>
</feature>
<dbReference type="GO" id="GO:0006813">
    <property type="term" value="P:potassium ion transport"/>
    <property type="evidence" value="ECO:0007669"/>
    <property type="project" value="UniProtKB-KW"/>
</dbReference>
<comment type="similarity">
    <text evidence="9">Belongs to the monovalent cation:proton antiporter 2 (CPA2) transporter (TC 2.A.37) family. CHX (TC 2.A.37.4) subfamily.</text>
</comment>
<name>A0A9W7ISN5_HIBTR</name>
<feature type="transmembrane region" description="Helical" evidence="10">
    <location>
        <begin position="114"/>
        <end position="132"/>
    </location>
</feature>
<feature type="domain" description="Cation/H(+) antiporter C-terminal" evidence="13">
    <location>
        <begin position="634"/>
        <end position="778"/>
    </location>
</feature>
<gene>
    <name evidence="14" type="ORF">HRI_003750300</name>
</gene>
<evidence type="ECO:0000256" key="2">
    <source>
        <dbReference type="ARBA" id="ARBA00022448"/>
    </source>
</evidence>
<keyword evidence="7" id="KW-0406">Ion transport</keyword>
<keyword evidence="3" id="KW-0633">Potassium transport</keyword>
<evidence type="ECO:0000256" key="9">
    <source>
        <dbReference type="ARBA" id="ARBA00038341"/>
    </source>
</evidence>
<dbReference type="EMBL" id="BSYR01000035">
    <property type="protein sequence ID" value="GMJ00811.1"/>
    <property type="molecule type" value="Genomic_DNA"/>
</dbReference>
<evidence type="ECO:0000313" key="15">
    <source>
        <dbReference type="Proteomes" id="UP001165190"/>
    </source>
</evidence>
<feature type="transmembrane region" description="Helical" evidence="10">
    <location>
        <begin position="357"/>
        <end position="381"/>
    </location>
</feature>
<dbReference type="GO" id="GO:0016020">
    <property type="term" value="C:membrane"/>
    <property type="evidence" value="ECO:0007669"/>
    <property type="project" value="UniProtKB-SubCell"/>
</dbReference>
<dbReference type="InterPro" id="IPR050794">
    <property type="entry name" value="CPA2_transporter"/>
</dbReference>
<dbReference type="Pfam" id="PF23256">
    <property type="entry name" value="CHX17_2nd"/>
    <property type="match status" value="1"/>
</dbReference>
<evidence type="ECO:0000313" key="14">
    <source>
        <dbReference type="EMBL" id="GMJ00811.1"/>
    </source>
</evidence>
<dbReference type="InterPro" id="IPR038770">
    <property type="entry name" value="Na+/solute_symporter_sf"/>
</dbReference>
<evidence type="ECO:0000256" key="4">
    <source>
        <dbReference type="ARBA" id="ARBA00022692"/>
    </source>
</evidence>
<dbReference type="GO" id="GO:0015297">
    <property type="term" value="F:antiporter activity"/>
    <property type="evidence" value="ECO:0007669"/>
    <property type="project" value="InterPro"/>
</dbReference>
<dbReference type="PANTHER" id="PTHR32468">
    <property type="entry name" value="CATION/H + ANTIPORTER"/>
    <property type="match status" value="1"/>
</dbReference>
<comment type="subcellular location">
    <subcellularLocation>
        <location evidence="1">Membrane</location>
        <topology evidence="1">Multi-pass membrane protein</topology>
    </subcellularLocation>
</comment>
<evidence type="ECO:0000256" key="8">
    <source>
        <dbReference type="ARBA" id="ARBA00023136"/>
    </source>
</evidence>
<evidence type="ECO:0000256" key="6">
    <source>
        <dbReference type="ARBA" id="ARBA00022989"/>
    </source>
</evidence>
<evidence type="ECO:0000256" key="1">
    <source>
        <dbReference type="ARBA" id="ARBA00004141"/>
    </source>
</evidence>
<proteinExistence type="inferred from homology"/>
<dbReference type="GO" id="GO:1902600">
    <property type="term" value="P:proton transmembrane transport"/>
    <property type="evidence" value="ECO:0007669"/>
    <property type="project" value="InterPro"/>
</dbReference>
<feature type="transmembrane region" description="Helical" evidence="10">
    <location>
        <begin position="42"/>
        <end position="66"/>
    </location>
</feature>
<keyword evidence="2" id="KW-0813">Transport</keyword>
<feature type="domain" description="Cation/H+ exchanger transmembrane" evidence="11">
    <location>
        <begin position="61"/>
        <end position="438"/>
    </location>
</feature>
<dbReference type="GO" id="GO:0006885">
    <property type="term" value="P:regulation of pH"/>
    <property type="evidence" value="ECO:0007669"/>
    <property type="project" value="TreeGrafter"/>
</dbReference>
<dbReference type="InterPro" id="IPR057290">
    <property type="entry name" value="CHX17_C"/>
</dbReference>
<dbReference type="AlphaFoldDB" id="A0A9W7ISN5"/>
<accession>A0A9W7ISN5</accession>
<feature type="domain" description="Cation/H(+) antiporter central" evidence="12">
    <location>
        <begin position="496"/>
        <end position="628"/>
    </location>
</feature>
<dbReference type="OrthoDB" id="1938353at2759"/>
<keyword evidence="4 10" id="KW-0812">Transmembrane</keyword>
<evidence type="ECO:0000259" key="12">
    <source>
        <dbReference type="Pfam" id="PF23256"/>
    </source>
</evidence>
<evidence type="ECO:0000256" key="3">
    <source>
        <dbReference type="ARBA" id="ARBA00022538"/>
    </source>
</evidence>
<evidence type="ECO:0000256" key="5">
    <source>
        <dbReference type="ARBA" id="ARBA00022958"/>
    </source>
</evidence>
<feature type="transmembrane region" description="Helical" evidence="10">
    <location>
        <begin position="175"/>
        <end position="193"/>
    </location>
</feature>
<dbReference type="Pfam" id="PF00999">
    <property type="entry name" value="Na_H_Exchanger"/>
    <property type="match status" value="1"/>
</dbReference>